<feature type="compositionally biased region" description="Acidic residues" evidence="1">
    <location>
        <begin position="146"/>
        <end position="158"/>
    </location>
</feature>
<feature type="compositionally biased region" description="Polar residues" evidence="1">
    <location>
        <begin position="297"/>
        <end position="309"/>
    </location>
</feature>
<evidence type="ECO:0008006" key="4">
    <source>
        <dbReference type="Google" id="ProtNLM"/>
    </source>
</evidence>
<feature type="non-terminal residue" evidence="2">
    <location>
        <position position="482"/>
    </location>
</feature>
<dbReference type="GO" id="GO:0003676">
    <property type="term" value="F:nucleic acid binding"/>
    <property type="evidence" value="ECO:0007669"/>
    <property type="project" value="InterPro"/>
</dbReference>
<accession>A0A813EFI1</accession>
<dbReference type="InterPro" id="IPR012677">
    <property type="entry name" value="Nucleotide-bd_a/b_plait_sf"/>
</dbReference>
<feature type="non-terminal residue" evidence="2">
    <location>
        <position position="1"/>
    </location>
</feature>
<sequence length="482" mass="51124">APAASLPKLVSSQKSKQLSPSRGDPQLVRILDLPPEWAGFDAQQLCSTYGKVLELTLVSKLSVGSSGVFDVRFADAAAAAEAAKALNGLQVPARNGLKTIRCLYLDGLRPRRSKWETAGEAAFAKSTEEPSGGAASGADASGAEEQPQEELVEPEQVEQGDPTPCDEANAPWQRHRRKRTAKGAAKSAWSEEQLQQVRSEITARLGAIGNWKPGERTQKKLAAIGDKIVADVTGASTEDAKERMVAMFAWLAKTLGKERAQEFSRWLAQRLHQFQLSQAKQEPGPSGGGGTWPGSSEYQEQGATVNSPTEPDETAGGEGTVSDMLWGEEEEAHGAERPDASGSGGPHAWSTDASSGLAGAHSGESLGVAAGVSTGPAFAKSTSGFQPPRSLAALLQNQARPPGAAAVLTSTQAAFSRMAQQRLDSQAQQQQQQQPQYQQGTEQHPQEGLGSPQQPKSVFNMQSPQLHQLMHKEASTVEPEAQ</sequence>
<name>A0A813EFI1_POLGL</name>
<feature type="compositionally biased region" description="Low complexity" evidence="1">
    <location>
        <begin position="129"/>
        <end position="145"/>
    </location>
</feature>
<feature type="compositionally biased region" description="Low complexity" evidence="1">
    <location>
        <begin position="420"/>
        <end position="443"/>
    </location>
</feature>
<evidence type="ECO:0000256" key="1">
    <source>
        <dbReference type="SAM" id="MobiDB-lite"/>
    </source>
</evidence>
<dbReference type="InterPro" id="IPR035979">
    <property type="entry name" value="RBD_domain_sf"/>
</dbReference>
<comment type="caution">
    <text evidence="2">The sequence shown here is derived from an EMBL/GenBank/DDBJ whole genome shotgun (WGS) entry which is preliminary data.</text>
</comment>
<feature type="region of interest" description="Disordered" evidence="1">
    <location>
        <begin position="417"/>
        <end position="482"/>
    </location>
</feature>
<reference evidence="2" key="1">
    <citation type="submission" date="2021-02" db="EMBL/GenBank/DDBJ databases">
        <authorList>
            <person name="Dougan E. K."/>
            <person name="Rhodes N."/>
            <person name="Thang M."/>
            <person name="Chan C."/>
        </authorList>
    </citation>
    <scope>NUCLEOTIDE SEQUENCE</scope>
</reference>
<proteinExistence type="predicted"/>
<feature type="compositionally biased region" description="Polar residues" evidence="1">
    <location>
        <begin position="451"/>
        <end position="466"/>
    </location>
</feature>
<feature type="region of interest" description="Disordered" evidence="1">
    <location>
        <begin position="277"/>
        <end position="386"/>
    </location>
</feature>
<dbReference type="AlphaFoldDB" id="A0A813EFI1"/>
<keyword evidence="3" id="KW-1185">Reference proteome</keyword>
<dbReference type="Proteomes" id="UP000654075">
    <property type="component" value="Unassembled WGS sequence"/>
</dbReference>
<organism evidence="2 3">
    <name type="scientific">Polarella glacialis</name>
    <name type="common">Dinoflagellate</name>
    <dbReference type="NCBI Taxonomy" id="89957"/>
    <lineage>
        <taxon>Eukaryota</taxon>
        <taxon>Sar</taxon>
        <taxon>Alveolata</taxon>
        <taxon>Dinophyceae</taxon>
        <taxon>Suessiales</taxon>
        <taxon>Suessiaceae</taxon>
        <taxon>Polarella</taxon>
    </lineage>
</organism>
<feature type="compositionally biased region" description="Low complexity" evidence="1">
    <location>
        <begin position="1"/>
        <end position="21"/>
    </location>
</feature>
<dbReference type="SUPFAM" id="SSF54928">
    <property type="entry name" value="RNA-binding domain, RBD"/>
    <property type="match status" value="1"/>
</dbReference>
<gene>
    <name evidence="2" type="ORF">PGLA1383_LOCUS16398</name>
</gene>
<feature type="region of interest" description="Disordered" evidence="1">
    <location>
        <begin position="119"/>
        <end position="191"/>
    </location>
</feature>
<dbReference type="Gene3D" id="3.30.70.330">
    <property type="match status" value="1"/>
</dbReference>
<protein>
    <recommendedName>
        <fullName evidence="4">RRM domain-containing protein</fullName>
    </recommendedName>
</protein>
<dbReference type="EMBL" id="CAJNNV010009940">
    <property type="protein sequence ID" value="CAE8597983.1"/>
    <property type="molecule type" value="Genomic_DNA"/>
</dbReference>
<feature type="region of interest" description="Disordered" evidence="1">
    <location>
        <begin position="1"/>
        <end position="23"/>
    </location>
</feature>
<evidence type="ECO:0000313" key="3">
    <source>
        <dbReference type="Proteomes" id="UP000654075"/>
    </source>
</evidence>
<evidence type="ECO:0000313" key="2">
    <source>
        <dbReference type="EMBL" id="CAE8597983.1"/>
    </source>
</evidence>